<evidence type="ECO:0000313" key="5">
    <source>
        <dbReference type="Proteomes" id="UP000644147"/>
    </source>
</evidence>
<evidence type="ECO:0000256" key="1">
    <source>
        <dbReference type="ARBA" id="ARBA00022729"/>
    </source>
</evidence>
<sequence length="754" mass="83220">MKYFFTALFLCFSITVFAQQGFLFEQKNDVKIVIGSDTLMHAWVGGFNSPVFSKIDLNQDGTEDLYVFDRETKRSTTFLADHASGTWKWKPAPQYESLFPDKLAHWVLLRDYNGDGKKDLFTIQDNNALVVCKNVSAAGGSVLFDQPKFLKEGNAQTFTIISESKDVLPSITDLDNDGDLDLLFFSGQNGRELQYYRNTSIESYGRADSLWFSKAAQSWGGLYRCASPGICNAFAFQNFTTCKVSGTNHNGYANVLALDLDNDLDKDLLLGEDGCNTLVRLTNFGTPAAAQMNPYSLQTSYPPNTTPVLLENYPAAYYEDVDFDGVKDLLVAPFVKDNRSDKVPMSNTVWFYKNMAATAAPVFSFVKKNFLQDDMIELGEAARPVFADIDADGDQDLLIGNYADAYRNQYISTVSLLENIGTATKPLFKLTNPDYLQLSADSLKDLKLQFADMNADGSLDLVIKYIDGNVASLKYIPNTALPNQPFQFLKTTKLLIGIGVDKEDAPFFADLDGDGDLDMLLGTRSVSQTAPSSGALWYYKRIGANAGSYQSWQLDNADLGVIPRDFEHYELQPTILDMNQDGKSDLATVSNSGRVEVYSDVMSNLSGTFSAYTHTLFNPLKNVYEPSRFGLTLHAAYADLDGDQKPEVVVGTRAGGVVFLKNNSTVQLGVKENLATDLKLNVYPNPATETVNVSAAEKVQVSVFDAAGREVLVKINGFGKQHQLNVSGLKPGVYFLKIATEDFRSTGRTFVVGR</sequence>
<proteinExistence type="predicted"/>
<dbReference type="PANTHER" id="PTHR44103:SF1">
    <property type="entry name" value="PROPROTEIN CONVERTASE P"/>
    <property type="match status" value="1"/>
</dbReference>
<evidence type="ECO:0000313" key="4">
    <source>
        <dbReference type="EMBL" id="MBK0403399.1"/>
    </source>
</evidence>
<dbReference type="InterPro" id="IPR026444">
    <property type="entry name" value="Secre_tail"/>
</dbReference>
<keyword evidence="1 2" id="KW-0732">Signal</keyword>
<organism evidence="4 5">
    <name type="scientific">Adhaeribacter terrigena</name>
    <dbReference type="NCBI Taxonomy" id="2793070"/>
    <lineage>
        <taxon>Bacteria</taxon>
        <taxon>Pseudomonadati</taxon>
        <taxon>Bacteroidota</taxon>
        <taxon>Cytophagia</taxon>
        <taxon>Cytophagales</taxon>
        <taxon>Hymenobacteraceae</taxon>
        <taxon>Adhaeribacter</taxon>
    </lineage>
</organism>
<dbReference type="PANTHER" id="PTHR44103">
    <property type="entry name" value="PROPROTEIN CONVERTASE P"/>
    <property type="match status" value="1"/>
</dbReference>
<dbReference type="Proteomes" id="UP000644147">
    <property type="component" value="Unassembled WGS sequence"/>
</dbReference>
<dbReference type="EMBL" id="JAEHFX010000004">
    <property type="protein sequence ID" value="MBK0403399.1"/>
    <property type="molecule type" value="Genomic_DNA"/>
</dbReference>
<comment type="caution">
    <text evidence="4">The sequence shown here is derived from an EMBL/GenBank/DDBJ whole genome shotgun (WGS) entry which is preliminary data.</text>
</comment>
<feature type="chain" id="PRO_5046542626" evidence="2">
    <location>
        <begin position="19"/>
        <end position="754"/>
    </location>
</feature>
<dbReference type="RefSeq" id="WP_200506145.1">
    <property type="nucleotide sequence ID" value="NZ_JAEHFX010000004.1"/>
</dbReference>
<reference evidence="4 5" key="1">
    <citation type="submission" date="2020-12" db="EMBL/GenBank/DDBJ databases">
        <title>Bacterial novel species Adhaeribacter sp. BT258 isolated from soil.</title>
        <authorList>
            <person name="Jung H.-Y."/>
        </authorList>
    </citation>
    <scope>NUCLEOTIDE SEQUENCE [LARGE SCALE GENOMIC DNA]</scope>
    <source>
        <strain evidence="4 5">BT258</strain>
    </source>
</reference>
<dbReference type="Pfam" id="PF13517">
    <property type="entry name" value="FG-GAP_3"/>
    <property type="match status" value="1"/>
</dbReference>
<name>A0ABS1C1X2_9BACT</name>
<feature type="signal peptide" evidence="2">
    <location>
        <begin position="1"/>
        <end position="18"/>
    </location>
</feature>
<keyword evidence="5" id="KW-1185">Reference proteome</keyword>
<feature type="domain" description="Secretion system C-terminal sorting" evidence="3">
    <location>
        <begin position="682"/>
        <end position="751"/>
    </location>
</feature>
<dbReference type="SUPFAM" id="SSF69318">
    <property type="entry name" value="Integrin alpha N-terminal domain"/>
    <property type="match status" value="2"/>
</dbReference>
<dbReference type="NCBIfam" id="TIGR04183">
    <property type="entry name" value="Por_Secre_tail"/>
    <property type="match status" value="1"/>
</dbReference>
<gene>
    <name evidence="4" type="ORF">I5M27_10410</name>
</gene>
<dbReference type="Pfam" id="PF18962">
    <property type="entry name" value="Por_Secre_tail"/>
    <property type="match status" value="1"/>
</dbReference>
<dbReference type="InterPro" id="IPR028994">
    <property type="entry name" value="Integrin_alpha_N"/>
</dbReference>
<evidence type="ECO:0000259" key="3">
    <source>
        <dbReference type="Pfam" id="PF18962"/>
    </source>
</evidence>
<protein>
    <submittedName>
        <fullName evidence="4">T9SS type A sorting domain-containing protein</fullName>
    </submittedName>
</protein>
<accession>A0ABS1C1X2</accession>
<evidence type="ECO:0000256" key="2">
    <source>
        <dbReference type="SAM" id="SignalP"/>
    </source>
</evidence>
<dbReference type="InterPro" id="IPR013517">
    <property type="entry name" value="FG-GAP"/>
</dbReference>
<dbReference type="Gene3D" id="2.130.10.130">
    <property type="entry name" value="Integrin alpha, N-terminal"/>
    <property type="match status" value="3"/>
</dbReference>